<evidence type="ECO:0000256" key="2">
    <source>
        <dbReference type="SAM" id="Phobius"/>
    </source>
</evidence>
<evidence type="ECO:0000256" key="1">
    <source>
        <dbReference type="SAM" id="MobiDB-lite"/>
    </source>
</evidence>
<dbReference type="AlphaFoldDB" id="A0A7S3F379"/>
<sequence>MGARSSKEEEKKDGGEKWAVGTEMYRLQAAPTSSRACCDMHEVVVTLCCRDDKRPVREQMRSHSKTIEELKLSPKEAQVVAYCVNKTYEMKTEANGWAKRGLFVYLIKVLSAALVPVLVSTLGSFESDTANTIVQVTSIALSITGTISQALEDVYQWRALGNKRYEMASKMQKLFIDFCINVDANEADQTKRSKVIAFVKKINALFLEARLYKYTTNGPGEKGSEAKGSEAQKTKHLTPLRSPSGRKLNTSHRNQTPHTVATTIEARCHL</sequence>
<keyword evidence="2" id="KW-0472">Membrane</keyword>
<name>A0A7S3F379_9EUKA</name>
<feature type="compositionally biased region" description="Polar residues" evidence="1">
    <location>
        <begin position="247"/>
        <end position="262"/>
    </location>
</feature>
<protein>
    <submittedName>
        <fullName evidence="3">Uncharacterized protein</fullName>
    </submittedName>
</protein>
<keyword evidence="2" id="KW-1133">Transmembrane helix</keyword>
<reference evidence="3" key="1">
    <citation type="submission" date="2021-01" db="EMBL/GenBank/DDBJ databases">
        <authorList>
            <person name="Corre E."/>
            <person name="Pelletier E."/>
            <person name="Niang G."/>
            <person name="Scheremetjew M."/>
            <person name="Finn R."/>
            <person name="Kale V."/>
            <person name="Holt S."/>
            <person name="Cochrane G."/>
            <person name="Meng A."/>
            <person name="Brown T."/>
            <person name="Cohen L."/>
        </authorList>
    </citation>
    <scope>NUCLEOTIDE SEQUENCE</scope>
    <source>
        <strain evidence="3">CCMP281</strain>
    </source>
</reference>
<evidence type="ECO:0000313" key="3">
    <source>
        <dbReference type="EMBL" id="CAE0121882.1"/>
    </source>
</evidence>
<dbReference type="EMBL" id="HBHX01040698">
    <property type="protein sequence ID" value="CAE0121882.1"/>
    <property type="molecule type" value="Transcribed_RNA"/>
</dbReference>
<keyword evidence="2" id="KW-0812">Transmembrane</keyword>
<organism evidence="3">
    <name type="scientific">Haptolina ericina</name>
    <dbReference type="NCBI Taxonomy" id="156174"/>
    <lineage>
        <taxon>Eukaryota</taxon>
        <taxon>Haptista</taxon>
        <taxon>Haptophyta</taxon>
        <taxon>Prymnesiophyceae</taxon>
        <taxon>Prymnesiales</taxon>
        <taxon>Prymnesiaceae</taxon>
        <taxon>Haptolina</taxon>
    </lineage>
</organism>
<feature type="compositionally biased region" description="Basic and acidic residues" evidence="1">
    <location>
        <begin position="222"/>
        <end position="233"/>
    </location>
</feature>
<feature type="region of interest" description="Disordered" evidence="1">
    <location>
        <begin position="218"/>
        <end position="262"/>
    </location>
</feature>
<feature type="transmembrane region" description="Helical" evidence="2">
    <location>
        <begin position="102"/>
        <end position="125"/>
    </location>
</feature>
<proteinExistence type="predicted"/>
<accession>A0A7S3F379</accession>
<gene>
    <name evidence="3" type="ORF">HERI1096_LOCUS22583</name>
</gene>